<dbReference type="Pfam" id="PF07695">
    <property type="entry name" value="7TMR-DISM_7TM"/>
    <property type="match status" value="1"/>
</dbReference>
<sequence length="696" mass="78035">MKCLCVFLLLLSGIISKCLGAFPIITYTSAAGKINIGNQAAIYADTNQTYTIHQILSGTPKRIYSSAMPNLGLSNHVYWATFNFVNISPEKLILKFNQPLLNEVTLYRADGKTLSEVTYSEKNVFFSRKYYYPFYAFDMNAGMGDTITYVLKFKSNEPIIFDVDIATESVIEKGELQQELLIGIFIGIIFVMFFYNLFIYFTVLDSSYLAYVFYIFCIGLSQITIPGYGFKYIWPTAPEFNDLSLILFATLATIFGIEFVKIFLKTKQHAPNLHKLFSLFEIIFSGILILYFADKKILAFTALQLLTFGLSVCIIVTAIKIIHMGYRPAIFFLSAWLVLLLGSCIFIGKDFGLVPYNFFTAHSMQIGSALEVTLLSLALADRINILKKEKETSQALALNALQQNEMIITNQNTILEKKVAERTKEIEQANNALYKALSELEKAETWLMHTEKEISPDASNAIPLKRETDDIFDLLTKYEMHAPSDNPQGKIIPLNTSHSTLDYSSIKEEIEQLLSGIEDGATRTAAVVKGLRVFSPLNDTDLKRICVTENINSVLTELHAEIAETINLTKNFSPLPQIECFPAKLNEVFINIINNALYAIKAKKDRADKGMLLISTYSDTKKIFISFKDNGIGMTDEVKAKIFEPFFTTKDIGNSSGLGMSVSLSIISDHNGTIELNTEYGKGTEVIITLPVNYTS</sequence>
<feature type="transmembrane region" description="Helical" evidence="9">
    <location>
        <begin position="276"/>
        <end position="293"/>
    </location>
</feature>
<evidence type="ECO:0000256" key="7">
    <source>
        <dbReference type="ARBA" id="ARBA00023012"/>
    </source>
</evidence>
<dbReference type="GO" id="GO:0004673">
    <property type="term" value="F:protein histidine kinase activity"/>
    <property type="evidence" value="ECO:0007669"/>
    <property type="project" value="UniProtKB-EC"/>
</dbReference>
<dbReference type="EMBL" id="CP000383">
    <property type="protein sequence ID" value="ABG60048.1"/>
    <property type="molecule type" value="Genomic_DNA"/>
</dbReference>
<keyword evidence="9" id="KW-1133">Transmembrane helix</keyword>
<dbReference type="Gene3D" id="3.30.565.10">
    <property type="entry name" value="Histidine kinase-like ATPase, C-terminal domain"/>
    <property type="match status" value="1"/>
</dbReference>
<evidence type="ECO:0000313" key="11">
    <source>
        <dbReference type="EMBL" id="ABG60048.1"/>
    </source>
</evidence>
<keyword evidence="8" id="KW-0175">Coiled coil</keyword>
<dbReference type="Gene3D" id="2.60.40.2380">
    <property type="match status" value="1"/>
</dbReference>
<evidence type="ECO:0000256" key="2">
    <source>
        <dbReference type="ARBA" id="ARBA00012438"/>
    </source>
</evidence>
<protein>
    <recommendedName>
        <fullName evidence="2">histidine kinase</fullName>
        <ecNumber evidence="2">2.7.13.3</ecNumber>
    </recommendedName>
</protein>
<feature type="transmembrane region" description="Helical" evidence="9">
    <location>
        <begin position="299"/>
        <end position="322"/>
    </location>
</feature>
<feature type="transmembrane region" description="Helical" evidence="9">
    <location>
        <begin position="180"/>
        <end position="201"/>
    </location>
</feature>
<keyword evidence="3 11" id="KW-0808">Transferase</keyword>
<dbReference type="PRINTS" id="PR00344">
    <property type="entry name" value="BCTRLSENSOR"/>
</dbReference>
<name>A0A6N4SUH5_CYTH3</name>
<dbReference type="InterPro" id="IPR005467">
    <property type="entry name" value="His_kinase_dom"/>
</dbReference>
<evidence type="ECO:0000313" key="12">
    <source>
        <dbReference type="Proteomes" id="UP000001822"/>
    </source>
</evidence>
<evidence type="ECO:0000256" key="6">
    <source>
        <dbReference type="ARBA" id="ARBA00022840"/>
    </source>
</evidence>
<feature type="domain" description="Histidine kinase" evidence="10">
    <location>
        <begin position="475"/>
        <end position="694"/>
    </location>
</feature>
<keyword evidence="12" id="KW-1185">Reference proteome</keyword>
<proteinExistence type="predicted"/>
<dbReference type="InterPro" id="IPR004358">
    <property type="entry name" value="Sig_transdc_His_kin-like_C"/>
</dbReference>
<comment type="catalytic activity">
    <reaction evidence="1">
        <text>ATP + protein L-histidine = ADP + protein N-phospho-L-histidine.</text>
        <dbReference type="EC" id="2.7.13.3"/>
    </reaction>
</comment>
<evidence type="ECO:0000256" key="5">
    <source>
        <dbReference type="ARBA" id="ARBA00022777"/>
    </source>
</evidence>
<dbReference type="InterPro" id="IPR036890">
    <property type="entry name" value="HATPase_C_sf"/>
</dbReference>
<dbReference type="SMART" id="SM00387">
    <property type="entry name" value="HATPase_c"/>
    <property type="match status" value="1"/>
</dbReference>
<feature type="transmembrane region" description="Helical" evidence="9">
    <location>
        <begin position="245"/>
        <end position="264"/>
    </location>
</feature>
<evidence type="ECO:0000256" key="4">
    <source>
        <dbReference type="ARBA" id="ARBA00022741"/>
    </source>
</evidence>
<accession>A0A6N4SUH5</accession>
<dbReference type="AlphaFoldDB" id="A0A6N4SUH5"/>
<dbReference type="Pfam" id="PF07696">
    <property type="entry name" value="7TMR-DISMED2"/>
    <property type="match status" value="1"/>
</dbReference>
<dbReference type="PANTHER" id="PTHR43065">
    <property type="entry name" value="SENSOR HISTIDINE KINASE"/>
    <property type="match status" value="1"/>
</dbReference>
<feature type="transmembrane region" description="Helical" evidence="9">
    <location>
        <begin position="208"/>
        <end position="225"/>
    </location>
</feature>
<keyword evidence="9" id="KW-0812">Transmembrane</keyword>
<dbReference type="GO" id="GO:0000160">
    <property type="term" value="P:phosphorelay signal transduction system"/>
    <property type="evidence" value="ECO:0007669"/>
    <property type="project" value="UniProtKB-KW"/>
</dbReference>
<dbReference type="EC" id="2.7.13.3" evidence="2"/>
<dbReference type="InterPro" id="IPR011622">
    <property type="entry name" value="7TMR_DISM_rcpt_extracell_dom2"/>
</dbReference>
<dbReference type="RefSeq" id="WP_011586158.1">
    <property type="nucleotide sequence ID" value="NC_008255.1"/>
</dbReference>
<dbReference type="Pfam" id="PF02518">
    <property type="entry name" value="HATPase_c"/>
    <property type="match status" value="1"/>
</dbReference>
<keyword evidence="7" id="KW-0902">Two-component regulatory system</keyword>
<evidence type="ECO:0000256" key="9">
    <source>
        <dbReference type="SAM" id="Phobius"/>
    </source>
</evidence>
<dbReference type="Proteomes" id="UP000001822">
    <property type="component" value="Chromosome"/>
</dbReference>
<evidence type="ECO:0000256" key="1">
    <source>
        <dbReference type="ARBA" id="ARBA00000085"/>
    </source>
</evidence>
<evidence type="ECO:0000259" key="10">
    <source>
        <dbReference type="PROSITE" id="PS50109"/>
    </source>
</evidence>
<feature type="transmembrane region" description="Helical" evidence="9">
    <location>
        <begin position="329"/>
        <end position="348"/>
    </location>
</feature>
<dbReference type="KEGG" id="chu:CHU_2800"/>
<reference evidence="11 12" key="1">
    <citation type="journal article" date="2007" name="Appl. Environ. Microbiol.">
        <title>Genome sequence of the cellulolytic gliding bacterium Cytophaga hutchinsonii.</title>
        <authorList>
            <person name="Xie G."/>
            <person name="Bruce D.C."/>
            <person name="Challacombe J.F."/>
            <person name="Chertkov O."/>
            <person name="Detter J.C."/>
            <person name="Gilna P."/>
            <person name="Han C.S."/>
            <person name="Lucas S."/>
            <person name="Misra M."/>
            <person name="Myers G.L."/>
            <person name="Richardson P."/>
            <person name="Tapia R."/>
            <person name="Thayer N."/>
            <person name="Thompson L.S."/>
            <person name="Brettin T.S."/>
            <person name="Henrissat B."/>
            <person name="Wilson D.B."/>
            <person name="McBride M.J."/>
        </authorList>
    </citation>
    <scope>NUCLEOTIDE SEQUENCE [LARGE SCALE GENOMIC DNA]</scope>
    <source>
        <strain evidence="12">ATCC 33406 / DSM 1761 / CIP 103989 / NBRC 15051 / NCIMB 9469 / D465</strain>
    </source>
</reference>
<dbReference type="InterPro" id="IPR003594">
    <property type="entry name" value="HATPase_dom"/>
</dbReference>
<dbReference type="PANTHER" id="PTHR43065:SF46">
    <property type="entry name" value="C4-DICARBOXYLATE TRANSPORT SENSOR PROTEIN DCTB"/>
    <property type="match status" value="1"/>
</dbReference>
<dbReference type="GO" id="GO:0005524">
    <property type="term" value="F:ATP binding"/>
    <property type="evidence" value="ECO:0007669"/>
    <property type="project" value="UniProtKB-KW"/>
</dbReference>
<keyword evidence="6" id="KW-0067">ATP-binding</keyword>
<keyword evidence="5" id="KW-0418">Kinase</keyword>
<dbReference type="PROSITE" id="PS50109">
    <property type="entry name" value="HIS_KIN"/>
    <property type="match status" value="1"/>
</dbReference>
<evidence type="ECO:0000256" key="8">
    <source>
        <dbReference type="SAM" id="Coils"/>
    </source>
</evidence>
<evidence type="ECO:0000256" key="3">
    <source>
        <dbReference type="ARBA" id="ARBA00022679"/>
    </source>
</evidence>
<keyword evidence="9" id="KW-0472">Membrane</keyword>
<dbReference type="OrthoDB" id="613787at2"/>
<gene>
    <name evidence="11" type="primary">zraS</name>
    <name evidence="11" type="ordered locus">CHU_2800</name>
</gene>
<dbReference type="SUPFAM" id="SSF55874">
    <property type="entry name" value="ATPase domain of HSP90 chaperone/DNA topoisomerase II/histidine kinase"/>
    <property type="match status" value="1"/>
</dbReference>
<dbReference type="InterPro" id="IPR011623">
    <property type="entry name" value="7TMR_DISM_rcpt_extracell_dom1"/>
</dbReference>
<keyword evidence="4" id="KW-0547">Nucleotide-binding</keyword>
<organism evidence="11 12">
    <name type="scientific">Cytophaga hutchinsonii (strain ATCC 33406 / DSM 1761 / CIP 103989 / NBRC 15051 / NCIMB 9469 / D465)</name>
    <dbReference type="NCBI Taxonomy" id="269798"/>
    <lineage>
        <taxon>Bacteria</taxon>
        <taxon>Pseudomonadati</taxon>
        <taxon>Bacteroidota</taxon>
        <taxon>Cytophagia</taxon>
        <taxon>Cytophagales</taxon>
        <taxon>Cytophagaceae</taxon>
        <taxon>Cytophaga</taxon>
    </lineage>
</organism>
<feature type="coiled-coil region" evidence="8">
    <location>
        <begin position="412"/>
        <end position="443"/>
    </location>
</feature>